<sequence>MPIGYLVTVAFVAWLTFFAAVAPRRPRPLGRMSFWFGLAVNEQPFLAGWWLLAATVFTFAEGDIAPPGGWVVVALAGLTAVGLAVVAVRGARATRPVRDALTDALGAGWRDRVGAPALRRLRRHRPILRILLAPFAVRRSDVERIADLRYGDAGTRNLLDVYRHRSRPTGAPILIHLHRGGFFSGRKNREARPLIYRLAGQGWLCVSANYRLRPQVGFPEHLIDAKKVIAWVRAHAHEYGGDPDTIVVAGSSAGAHLAAMSALTPNDPVFQPGFADADTSVTAAVCLYGYYGPLTADPRLPSAPEAYAGPGAPPFLVAHGDRDGMVPVEGVREFVARLRGVSANPVVYVELPGAQHAFDLFHSLRFDAVVDGVEAFTAWVLATRATPRGAAPARVAGTDQTSRRKSS</sequence>
<keyword evidence="1 4" id="KW-0378">Hydrolase</keyword>
<gene>
    <name evidence="5" type="ORF">ABUL08_12150</name>
    <name evidence="4" type="ORF">VK199_12100</name>
</gene>
<protein>
    <submittedName>
        <fullName evidence="4">Alpha/beta hydrolase</fullName>
    </submittedName>
</protein>
<dbReference type="InterPro" id="IPR050300">
    <property type="entry name" value="GDXG_lipolytic_enzyme"/>
</dbReference>
<organism evidence="4">
    <name type="scientific">Micromonospora sp. CCTCC AA 2012012</name>
    <dbReference type="NCBI Taxonomy" id="3111921"/>
    <lineage>
        <taxon>Bacteria</taxon>
        <taxon>Bacillati</taxon>
        <taxon>Actinomycetota</taxon>
        <taxon>Actinomycetes</taxon>
        <taxon>Micromonosporales</taxon>
        <taxon>Micromonosporaceae</taxon>
        <taxon>Micromonospora</taxon>
    </lineage>
</organism>
<keyword evidence="2" id="KW-0812">Transmembrane</keyword>
<evidence type="ECO:0000313" key="4">
    <source>
        <dbReference type="EMBL" id="XBP96102.1"/>
    </source>
</evidence>
<keyword evidence="2" id="KW-1133">Transmembrane helix</keyword>
<evidence type="ECO:0000256" key="2">
    <source>
        <dbReference type="SAM" id="Phobius"/>
    </source>
</evidence>
<feature type="transmembrane region" description="Helical" evidence="2">
    <location>
        <begin position="6"/>
        <end position="22"/>
    </location>
</feature>
<name>A0AAU7MF24_9ACTN</name>
<dbReference type="PANTHER" id="PTHR48081">
    <property type="entry name" value="AB HYDROLASE SUPERFAMILY PROTEIN C4A8.06C"/>
    <property type="match status" value="1"/>
</dbReference>
<dbReference type="SUPFAM" id="SSF53474">
    <property type="entry name" value="alpha/beta-Hydrolases"/>
    <property type="match status" value="1"/>
</dbReference>
<dbReference type="RefSeq" id="WP_350937526.1">
    <property type="nucleotide sequence ID" value="NZ_CP157762.1"/>
</dbReference>
<reference evidence="4" key="1">
    <citation type="submission" date="2024-01" db="EMBL/GenBank/DDBJ databases">
        <title>The genome sequence of Micromonospora mangrovi CCTCC AA 2012012.</title>
        <authorList>
            <person name="Gao J."/>
        </authorList>
    </citation>
    <scope>NUCLEOTIDE SEQUENCE</scope>
    <source>
        <strain evidence="4">CCTCC AA 2012012</strain>
    </source>
</reference>
<dbReference type="GO" id="GO:0016787">
    <property type="term" value="F:hydrolase activity"/>
    <property type="evidence" value="ECO:0007669"/>
    <property type="project" value="UniProtKB-KW"/>
</dbReference>
<proteinExistence type="predicted"/>
<evidence type="ECO:0000256" key="1">
    <source>
        <dbReference type="ARBA" id="ARBA00022801"/>
    </source>
</evidence>
<accession>A0AAU7MF24</accession>
<dbReference type="InterPro" id="IPR029058">
    <property type="entry name" value="AB_hydrolase_fold"/>
</dbReference>
<dbReference type="Pfam" id="PF20434">
    <property type="entry name" value="BD-FAE"/>
    <property type="match status" value="1"/>
</dbReference>
<evidence type="ECO:0000259" key="3">
    <source>
        <dbReference type="Pfam" id="PF20434"/>
    </source>
</evidence>
<dbReference type="InterPro" id="IPR049492">
    <property type="entry name" value="BD-FAE-like_dom"/>
</dbReference>
<feature type="transmembrane region" description="Helical" evidence="2">
    <location>
        <begin position="34"/>
        <end position="57"/>
    </location>
</feature>
<dbReference type="PANTHER" id="PTHR48081:SF33">
    <property type="entry name" value="KYNURENINE FORMAMIDASE"/>
    <property type="match status" value="1"/>
</dbReference>
<evidence type="ECO:0000313" key="5">
    <source>
        <dbReference type="EMBL" id="XCH76806.1"/>
    </source>
</evidence>
<dbReference type="Gene3D" id="3.40.50.1820">
    <property type="entry name" value="alpha/beta hydrolase"/>
    <property type="match status" value="1"/>
</dbReference>
<dbReference type="EMBL" id="CP157762">
    <property type="protein sequence ID" value="XBP96102.1"/>
    <property type="molecule type" value="Genomic_DNA"/>
</dbReference>
<feature type="transmembrane region" description="Helical" evidence="2">
    <location>
        <begin position="69"/>
        <end position="88"/>
    </location>
</feature>
<reference evidence="5" key="2">
    <citation type="submission" date="2024-06" db="EMBL/GenBank/DDBJ databases">
        <title>Micromonospora mangrovi CCTCC AA 2012012 genome sequences.</title>
        <authorList>
            <person name="Gao J."/>
        </authorList>
    </citation>
    <scope>NUCLEOTIDE SEQUENCE</scope>
    <source>
        <strain evidence="5">CCTCC AA 2012012</strain>
    </source>
</reference>
<keyword evidence="2" id="KW-0472">Membrane</keyword>
<dbReference type="AlphaFoldDB" id="A0AAU7MF24"/>
<feature type="domain" description="BD-FAE-like" evidence="3">
    <location>
        <begin position="159"/>
        <end position="289"/>
    </location>
</feature>
<dbReference type="EMBL" id="CP159342">
    <property type="protein sequence ID" value="XCH76806.1"/>
    <property type="molecule type" value="Genomic_DNA"/>
</dbReference>